<evidence type="ECO:0000259" key="2">
    <source>
        <dbReference type="PROSITE" id="PS50245"/>
    </source>
</evidence>
<dbReference type="SUPFAM" id="SSF74924">
    <property type="entry name" value="Cap-Gly domain"/>
    <property type="match status" value="1"/>
</dbReference>
<reference evidence="3 4" key="1">
    <citation type="submission" date="2024-01" db="EMBL/GenBank/DDBJ databases">
        <title>The genome of the rayed Mediterranean limpet Patella caerulea (Linnaeus, 1758).</title>
        <authorList>
            <person name="Anh-Thu Weber A."/>
            <person name="Halstead-Nussloch G."/>
        </authorList>
    </citation>
    <scope>NUCLEOTIDE SEQUENCE [LARGE SCALE GENOMIC DNA]</scope>
    <source>
        <strain evidence="3">AATW-2023a</strain>
        <tissue evidence="3">Whole specimen</tissue>
    </source>
</reference>
<feature type="region of interest" description="Disordered" evidence="1">
    <location>
        <begin position="264"/>
        <end position="284"/>
    </location>
</feature>
<dbReference type="Proteomes" id="UP001347796">
    <property type="component" value="Unassembled WGS sequence"/>
</dbReference>
<protein>
    <recommendedName>
        <fullName evidence="2">CAP-Gly domain-containing protein</fullName>
    </recommendedName>
</protein>
<evidence type="ECO:0000256" key="1">
    <source>
        <dbReference type="SAM" id="MobiDB-lite"/>
    </source>
</evidence>
<organism evidence="3 4">
    <name type="scientific">Patella caerulea</name>
    <name type="common">Rayed Mediterranean limpet</name>
    <dbReference type="NCBI Taxonomy" id="87958"/>
    <lineage>
        <taxon>Eukaryota</taxon>
        <taxon>Metazoa</taxon>
        <taxon>Spiralia</taxon>
        <taxon>Lophotrochozoa</taxon>
        <taxon>Mollusca</taxon>
        <taxon>Gastropoda</taxon>
        <taxon>Patellogastropoda</taxon>
        <taxon>Patelloidea</taxon>
        <taxon>Patellidae</taxon>
        <taxon>Patella</taxon>
    </lineage>
</organism>
<name>A0AAN8K674_PATCE</name>
<dbReference type="EMBL" id="JAZGQO010000006">
    <property type="protein sequence ID" value="KAK6186528.1"/>
    <property type="molecule type" value="Genomic_DNA"/>
</dbReference>
<sequence>MKPVGHKNARDPFQCNCSVCVNFWKNVFGSSVSGMFASSETRLRESSNLGIRIDDMMRIGDRVSVHGKTGIVKYVGFIDDNQVAPRLYVGVKLDDNVNSLTNGLFEGKRYFYCTPGHGIMVPYSEVKRLRRYVKVPSLTANSMFPSWQQVRQGRKERQEKLDSFYRARSCSPRCRDSSRRPVRHASSFHHSNEYLSRFTNDKNDVAYKDKLKYQSEREKRETLEKLDEEKSMRKEKQGLKKLFGSGERAERLHETLKYLQRGYEKGEEERLKSQRHHASFDVDL</sequence>
<dbReference type="PROSITE" id="PS50245">
    <property type="entry name" value="CAP_GLY_2"/>
    <property type="match status" value="1"/>
</dbReference>
<dbReference type="AlphaFoldDB" id="A0AAN8K674"/>
<comment type="caution">
    <text evidence="3">The sequence shown here is derived from an EMBL/GenBank/DDBJ whole genome shotgun (WGS) entry which is preliminary data.</text>
</comment>
<dbReference type="Gene3D" id="2.30.30.190">
    <property type="entry name" value="CAP Gly-rich-like domain"/>
    <property type="match status" value="1"/>
</dbReference>
<proteinExistence type="predicted"/>
<dbReference type="SMART" id="SM01052">
    <property type="entry name" value="CAP_GLY"/>
    <property type="match status" value="1"/>
</dbReference>
<dbReference type="InterPro" id="IPR000938">
    <property type="entry name" value="CAP-Gly_domain"/>
</dbReference>
<dbReference type="Pfam" id="PF01302">
    <property type="entry name" value="CAP_GLY"/>
    <property type="match status" value="1"/>
</dbReference>
<evidence type="ECO:0000313" key="3">
    <source>
        <dbReference type="EMBL" id="KAK6186528.1"/>
    </source>
</evidence>
<feature type="domain" description="CAP-Gly" evidence="2">
    <location>
        <begin position="79"/>
        <end position="122"/>
    </location>
</feature>
<dbReference type="PANTHER" id="PTHR18916">
    <property type="entry name" value="DYNACTIN 1-RELATED MICROTUBULE-BINDING"/>
    <property type="match status" value="1"/>
</dbReference>
<evidence type="ECO:0000313" key="4">
    <source>
        <dbReference type="Proteomes" id="UP001347796"/>
    </source>
</evidence>
<keyword evidence="4" id="KW-1185">Reference proteome</keyword>
<dbReference type="InterPro" id="IPR036859">
    <property type="entry name" value="CAP-Gly_dom_sf"/>
</dbReference>
<accession>A0AAN8K674</accession>
<gene>
    <name evidence="3" type="ORF">SNE40_008551</name>
</gene>